<dbReference type="InterPro" id="IPR037524">
    <property type="entry name" value="PA14/GLEYA"/>
</dbReference>
<dbReference type="Pfam" id="PF07691">
    <property type="entry name" value="PA14"/>
    <property type="match status" value="1"/>
</dbReference>
<keyword evidence="12" id="KW-1185">Reference proteome</keyword>
<dbReference type="Proteomes" id="UP001642484">
    <property type="component" value="Unassembled WGS sequence"/>
</dbReference>
<feature type="domain" description="PA14" evidence="10">
    <location>
        <begin position="1627"/>
        <end position="1775"/>
    </location>
</feature>
<comment type="caution">
    <text evidence="11">The sequence shown here is derived from an EMBL/GenBank/DDBJ whole genome shotgun (WGS) entry which is preliminary data.</text>
</comment>
<keyword evidence="7" id="KW-1133">Transmembrane helix</keyword>
<gene>
    <name evidence="11" type="ORF">CCMP2556_LOCUS43286</name>
</gene>
<reference evidence="11 12" key="1">
    <citation type="submission" date="2024-02" db="EMBL/GenBank/DDBJ databases">
        <authorList>
            <person name="Chen Y."/>
            <person name="Shah S."/>
            <person name="Dougan E. K."/>
            <person name="Thang M."/>
            <person name="Chan C."/>
        </authorList>
    </citation>
    <scope>NUCLEOTIDE SEQUENCE [LARGE SCALE GENOMIC DNA]</scope>
</reference>
<keyword evidence="4" id="KW-0677">Repeat</keyword>
<evidence type="ECO:0000259" key="9">
    <source>
        <dbReference type="PROSITE" id="PS51484"/>
    </source>
</evidence>
<dbReference type="Pfam" id="PF10162">
    <property type="entry name" value="G8"/>
    <property type="match status" value="2"/>
</dbReference>
<evidence type="ECO:0000256" key="1">
    <source>
        <dbReference type="ARBA" id="ARBA00004236"/>
    </source>
</evidence>
<evidence type="ECO:0000259" key="10">
    <source>
        <dbReference type="PROSITE" id="PS51820"/>
    </source>
</evidence>
<dbReference type="InterPro" id="IPR011658">
    <property type="entry name" value="PA14_dom"/>
</dbReference>
<name>A0ABP0QSZ1_9DINO</name>
<dbReference type="PROSITE" id="PS51820">
    <property type="entry name" value="PA14"/>
    <property type="match status" value="2"/>
</dbReference>
<dbReference type="SUPFAM" id="SSF51126">
    <property type="entry name" value="Pectin lyase-like"/>
    <property type="match status" value="1"/>
</dbReference>
<keyword evidence="5" id="KW-0325">Glycoprotein</keyword>
<feature type="chain" id="PRO_5045986927" description="Subtilisin" evidence="8">
    <location>
        <begin position="21"/>
        <end position="4476"/>
    </location>
</feature>
<evidence type="ECO:0000256" key="3">
    <source>
        <dbReference type="ARBA" id="ARBA00022729"/>
    </source>
</evidence>
<sequence length="4476" mass="486029">MLALPAVVLIFSAAFVISDAAKIQSIYPARGSTEGGTFLVISGSGFMMPVEANPWDSQVVYVGSKICNIHAHYTSSTQIVCQTTPHDVVAESSESLTVSVQMFGGLGLAGYVSKSSAFQYHWYDTPLFYWSDGWAGTGGDIVAFQGDVYPGASVTGQFDIRIGGARCITNQETMPLSSRRRGSLKQVRCQLPDDELLPSGHYNVTVAVGSLDREDGDCPNALCFPYTEEQAGTRYGYGMAAIVPPVTHDSIGKLKRVWGGNMDLETGQLYHYTIYPQVTSIEPTEGGWYGGNNLTLHGTSFAVELYANAVTVGGQPCEVLEASLNKLVCRVGSWQGAARKGHSMRGLRNAGYSSRRRLSYGISSVPAEEARELLYQNFYKGSLDALDSEFPGDMDTLGDHRMRELTGYFVPPLTASYSFYICGDDQSSIEIGSTQGAPNETLQIMASHDTWVTSGEYAHTNPHCWYYREDLQSLPDLSGPTKKVSEPLFLQAGMRYPFRLRNIGYGGWNWFRTGIKVAGLNSAVTAEGSTLSSNQVQHMTAVFPSMEVQAIRLRADGVLREKHYIEIADVTQPGSFRIRMTAQRGQEASMSFSNAVDPGTIRDGVQDANVIIAGEEPYRLHACRSVSVETTETGTARRFTLTFNCPLEVDTTKWLSIEIVSAGMGAATAGLLQQASAPLSGTFIVGHTGTWSAPIEARQSTTSWTYLTEQISSLRRTVDADGQLELECWRHPDGWANGEAFQVLVRFRRPLGDVALLEVNGTDTMMGTGFTLEVYPVEDGDSNAIFLERVPADLFEVPDPSDADVQPVRVVSNGVVGGIGGSNVLGYKYSISMVPVLLSATPTVVDANGTVTLVVSNITAYDANNANWTQDLQVVLGDGAGFCQDFQEVSAHATGITITCMLANVPAGEYYVHLVSITQGQADPSQAPLITVDAVVDAVTPDMGSLAGGSVLALFGVGLRGLNCSNVLVAGVACTEPAASRIEVMSSGSLVCLTPPMDGFNPDDQNNWPSTTPAEITLTKPADRASVVRATFTYASSYTPLLEMLSPSFYSSALSTTILINGSGLASASGETALPIVQFGERMGSVTSQEDWSLHVFLQRAAPTPPLEAVTVPLAWIPGKGFAAVLQSVTFESRFEVTEVLPAIASKAGGVVVFLTGAGFHPWSAAKHLINFELEDGTSRPCEVMNGNETHLSCRLKGGAKPEKLPETLYGDDTFMRRLSGDASGPPTASTASKPQLRCHAGADDHSKVRCFAQAMARAGSLRSLPSDTAGGRTGEMLEWIRRAELEGGGKPMVDVVYDIDDTTEDAPVLGPETQDGEPARRLQEEDVTDAETGLAGLPRWGVASDEAEDFRLMHMRTKHFHGKEFKRSSEPSSVLLQEPGWTEVEDFGAEDDSDGHSLGRSLAYDNSSDSSEIGPPEILTLALSLNGVVPTCRALEGCGLNLTDAATPVVKRVTPRNGSYADGINVVITLSMMDKPEQVQIFFGPFECPNPVVSQSGGDWTITVPLCSFEASKTPVYVLTSSGYAVGASPITGAGFYFEQLLRLSSIVASSGSFYGGTLVAIRGAGLGPSLGMNYATVGGTPCEVASASNDEVQCYTPAAPSELANANESTRTLEVKVHVMSAEVATKAGLVAEYFFFTQGRTLPNLDSRVPDLRRIEANVDYPATSSAWHNGMSVVDNFAVRWTGYVTVTSSGSYTFFLGSDDGSKLYLNGAMVIDNDGAHGFETRTSLPLQLSPGPHRLTLLFYEGVGSSGVRLQYRGPDTGGSVITVPSSVLSHGEYAEVPTLSYTYNEPSASPTIENLTETGRELELLGTLFGSSGMVTLGTASNPNTNFHCVASIWTDTRIVCERPDLPSGAWQVRVYSDTDGWSNPAPVLIWVDLTISSVESNGINVSATRTEHPWILVMKLSQGGVLGYNSQLWTNTDLLNPESPEDRPDNAKYQAYLDVPFRRLRACVGSSHGQCIYHSFESPWSSALALFSAGYVRDTSVDQAGMVQAFGATPGSYRTCPMMKPGFNLECAANNRARWGFCANCPSQRCHEEGEDADAAVGIGLTGQSSDPVGAGWTSYFASGGGTCEASSTTHRDVWLWVENMNITDGGVEGSLYSGYGGGVTVALQGAGFGFEASQTRVTVCGEPCEVSTSDGSSVKCTAPSMTDQELIDTFPESFPSIDLATVASKFYTDRGEFESQLSELAFTSSIDQQIDMSMGLGTRSSDCWFGFELPPSKEAFLTAVDFFPPTDPNRRAKVAETVFEVRSFSGNLTWTEVASVRDTTITGSTIAQGWTSFPIVGVGPNGSAVAQAFRVRILPDACRSSGEIMRGVRFRGILLNKGNTNACPIEVDSVSHPLASAIGGSALLPVVLSYSVERTPVVAYLTPNRGTARGDTLVTLLGQGLEPLDSQGSATSVSSDNAQITFNQYPCRPDSANSTALSCYTTERNAGIFAPFTQVFLGGRGYAIISLAAEDTVFRYVDKWSNIYSWQDSEPPVDGDSVVVPEGQAIMLDVDSPKLFLLLISGYFEFDRKDLQLDSTYIWIAGGNFYVGSEAAPFLHQATITLHGDRWHTIELPVIGSKMLAVTDLGGLGTCAHLYDRNVRLSQTGKHYVDPCPVKLVGRLELHGRPGISWTRLVETAPAGADLLKLEEAVDWEIGTEVVITPSERHAEEVRKVLSLEDNGFTLRLDEPLRHEHLGTWYYNDEIPTPTDLRAAVGRLNRNVKVQGDEKSLSAGNSFMFGVHIGAFHGGIMRIENTEITRSGQAANFGRYSSHWHVLSPHRTVDVADVAFLRNNSYHDTFQRAVVVHSTDFAVVRDNVALKTKGHSFFTEAGDEVFTLYEHNLAVHPLQHPLLLDDDMDPAGFWMPGFMGWHRSNLAANCHRGWRVRKISGPAGAQTDLTFFNNSAHASGFGWHLKPPHAPPTLNTFNKFTAFRCSTGMFYYGTGNIFHDDHRFIECGTGHFMNHLSNGLHTAPFYHNLVLVGNMDPEATSSRMGRGVRSAKDNEYFYISGATVINLHDSAAFEGCFETTCTMRYERVRWFNSSRRTFSSSGKMAGIFWDMDGTLTGYPNGFVSKFYDFNTFPQCQVVPEHVNGIVCGASDGSVRVRRLKVDGQEPWQLDGKRMNVRTDVGFDQVEYDFFKVRGWAIPMLENETYDIKVDDPNDFQKIQLQYSERNYVMEEHGYLYTKIHPKSEDILLHLNYTDWRDHFDATQGERLSRLPNSDDPFGSFSMILRQDQCDEFNLTDSAAEKCGVYVNDTGLELKALIDEQPENPMVNGRLTTTLTMKVVGDNVSGYQAGPGTPGGSFRQQFTPRECPKSGCPQPQKGADGYLPQRRWSDAAGWPDGKLPGEMDNVVLPPEDNVLLDIVTPKLHWLDIQGKLEFDRALNCTLNAHSVKVWGRLHMGTTENPMPPNVKAEIVLWGSEQSITVIMVEGLFLVNKVISVLGEFSAVGTPRTSQAWTKLSQTAAIGSTQLVLMGNLADWGPGSQVAISATEYPSPPQTTETEVRRITGMPVYDANSDTTTITLDSALTHRHFAGVVDSSAENTHWPRPFLAAAVALLDGRSNVVLKTGEDWEEHGGEVVIGGSSDGNWEGIATISNVDFIRMGKFWYQAPALKFNFLGGQKNMSRVENCVFSYSQSGAIEANYVSHLELVDNVFHRTTRTAVWIRGTSSHDAVVLRRNIAIETLRHPNENTEWIRHFGSFYLEVRPAELYGNVAAGSCDTGFILRPQMKACQKGDLGLARLQQEELNEAVATMTGVFILDACQDDCDQCAQVHGLVAWKSAHGGIMSGDQNANVRLDTILLADNHIGMALRFVRATTDMNHRTYSYNISVFGSTAASTCDASTECRAYGETDAVGVACNSVVGDYYRRVGIMTHMINNIPKFCEAEGITPCRPPTTPIKMCVMPWEERMGSAGSRYSESHWDGVTFGHWSSSDCGKPSVAFTYNPTNIDIAYPQFFTGVKWLPSVEAGARVYLGESGITHNSVVATGEFDGVNQLVLTDVDGSLLGSTPDASLVTVYNPALAIQTCTEVGSSYFQCPELQLRYLTWEAVGGPENRVLSKFKAWRASDDRDTWSTGPQEEKTCLPVGAEHDRSWKLRPNDMYNLTMFTSPPKHHRLFWFNDNPDETIRLDIFLTQPFRLEVYVDGSLMSEDLYDTAKKSPARLPELTDPHGSYAFDPQARRFYLVMQGGFFDGRAASVGGGFILLRLLQVVQVTMTVSMPLADFDSVEQDKFVSNVAALLAIDPARIKIVQVQSKAQVAAQGGRLLEALEMLQATLQERLLQGEELSVIFQIVEENPEPVPGEAFADSGVPPPAGQTWDAIVPTAAPGSPTTGSGSFEFSGAAITELAALVQILQNASDAGVLSDILQIPVVLEAIELTDVPTDQATSNTTTTSNNFTTTETTLSTTFASTTTSDPNATTEPEEAVPEDPTVALVQSILIGAVVGVAVGIVMMVVGYFVRRRWYSNTVATDEPADEALNP</sequence>
<evidence type="ECO:0000256" key="5">
    <source>
        <dbReference type="ARBA" id="ARBA00023180"/>
    </source>
</evidence>
<dbReference type="SMART" id="SM01225">
    <property type="entry name" value="G8"/>
    <property type="match status" value="2"/>
</dbReference>
<feature type="domain" description="G8" evidence="9">
    <location>
        <begin position="2478"/>
        <end position="2629"/>
    </location>
</feature>
<protein>
    <recommendedName>
        <fullName evidence="13">Subtilisin</fullName>
    </recommendedName>
</protein>
<evidence type="ECO:0000313" key="12">
    <source>
        <dbReference type="Proteomes" id="UP001642484"/>
    </source>
</evidence>
<feature type="transmembrane region" description="Helical" evidence="7">
    <location>
        <begin position="4434"/>
        <end position="4455"/>
    </location>
</feature>
<evidence type="ECO:0000313" key="11">
    <source>
        <dbReference type="EMBL" id="CAK9090037.1"/>
    </source>
</evidence>
<evidence type="ECO:0000256" key="2">
    <source>
        <dbReference type="ARBA" id="ARBA00022475"/>
    </source>
</evidence>
<dbReference type="SUPFAM" id="SSF56988">
    <property type="entry name" value="Anthrax protective antigen"/>
    <property type="match status" value="1"/>
</dbReference>
<dbReference type="PANTHER" id="PTHR46769">
    <property type="entry name" value="POLYCYSTIC KIDNEY AND HEPATIC DISEASE 1 (AUTOSOMAL RECESSIVE)-LIKE 1"/>
    <property type="match status" value="1"/>
</dbReference>
<comment type="subcellular location">
    <subcellularLocation>
        <location evidence="1">Cell membrane</location>
    </subcellularLocation>
</comment>
<proteinExistence type="predicted"/>
<keyword evidence="7" id="KW-0812">Transmembrane</keyword>
<keyword evidence="7" id="KW-0472">Membrane</keyword>
<feature type="region of interest" description="Disordered" evidence="6">
    <location>
        <begin position="4380"/>
        <end position="4424"/>
    </location>
</feature>
<evidence type="ECO:0000256" key="7">
    <source>
        <dbReference type="SAM" id="Phobius"/>
    </source>
</evidence>
<dbReference type="InterPro" id="IPR055401">
    <property type="entry name" value="CEMIP_beta-hel_dom"/>
</dbReference>
<dbReference type="EMBL" id="CAXAMN010024806">
    <property type="protein sequence ID" value="CAK9090037.1"/>
    <property type="molecule type" value="Genomic_DNA"/>
</dbReference>
<dbReference type="InterPro" id="IPR014756">
    <property type="entry name" value="Ig_E-set"/>
</dbReference>
<evidence type="ECO:0000256" key="4">
    <source>
        <dbReference type="ARBA" id="ARBA00022737"/>
    </source>
</evidence>
<dbReference type="InterPro" id="IPR011050">
    <property type="entry name" value="Pectin_lyase_fold/virulence"/>
</dbReference>
<feature type="region of interest" description="Disordered" evidence="6">
    <location>
        <begin position="1362"/>
        <end position="1381"/>
    </location>
</feature>
<dbReference type="CDD" id="cd00603">
    <property type="entry name" value="IPT_PCSR"/>
    <property type="match status" value="5"/>
</dbReference>
<accession>A0ABP0QSZ1</accession>
<dbReference type="SMART" id="SM00758">
    <property type="entry name" value="PA14"/>
    <property type="match status" value="1"/>
</dbReference>
<dbReference type="SMART" id="SM00429">
    <property type="entry name" value="IPT"/>
    <property type="match status" value="5"/>
</dbReference>
<evidence type="ECO:0000256" key="6">
    <source>
        <dbReference type="SAM" id="MobiDB-lite"/>
    </source>
</evidence>
<feature type="region of interest" description="Disordered" evidence="6">
    <location>
        <begin position="1386"/>
        <end position="1413"/>
    </location>
</feature>
<dbReference type="Pfam" id="PF24606">
    <property type="entry name" value="CEMIP_beta-hel"/>
    <property type="match status" value="1"/>
</dbReference>
<feature type="compositionally biased region" description="Low complexity" evidence="6">
    <location>
        <begin position="4383"/>
        <end position="4410"/>
    </location>
</feature>
<dbReference type="CDD" id="cd00102">
    <property type="entry name" value="IPT"/>
    <property type="match status" value="1"/>
</dbReference>
<dbReference type="InterPro" id="IPR019316">
    <property type="entry name" value="G8_domain"/>
</dbReference>
<feature type="signal peptide" evidence="8">
    <location>
        <begin position="1"/>
        <end position="20"/>
    </location>
</feature>
<dbReference type="Gene3D" id="2.60.40.10">
    <property type="entry name" value="Immunoglobulins"/>
    <property type="match status" value="7"/>
</dbReference>
<feature type="region of interest" description="Disordered" evidence="6">
    <location>
        <begin position="3287"/>
        <end position="3323"/>
    </location>
</feature>
<organism evidence="11 12">
    <name type="scientific">Durusdinium trenchii</name>
    <dbReference type="NCBI Taxonomy" id="1381693"/>
    <lineage>
        <taxon>Eukaryota</taxon>
        <taxon>Sar</taxon>
        <taxon>Alveolata</taxon>
        <taxon>Dinophyceae</taxon>
        <taxon>Suessiales</taxon>
        <taxon>Symbiodiniaceae</taxon>
        <taxon>Durusdinium</taxon>
    </lineage>
</organism>
<evidence type="ECO:0000256" key="8">
    <source>
        <dbReference type="SAM" id="SignalP"/>
    </source>
</evidence>
<evidence type="ECO:0008006" key="13">
    <source>
        <dbReference type="Google" id="ProtNLM"/>
    </source>
</evidence>
<feature type="domain" description="G8" evidence="9">
    <location>
        <begin position="3333"/>
        <end position="3458"/>
    </location>
</feature>
<dbReference type="Gene3D" id="2.60.120.380">
    <property type="match status" value="1"/>
</dbReference>
<keyword evidence="3 8" id="KW-0732">Signal</keyword>
<dbReference type="InterPro" id="IPR013783">
    <property type="entry name" value="Ig-like_fold"/>
</dbReference>
<dbReference type="InterPro" id="IPR002909">
    <property type="entry name" value="IPT_dom"/>
</dbReference>
<dbReference type="Gene3D" id="2.60.120.1560">
    <property type="match status" value="1"/>
</dbReference>
<dbReference type="PROSITE" id="PS51484">
    <property type="entry name" value="G8"/>
    <property type="match status" value="2"/>
</dbReference>
<dbReference type="InterPro" id="IPR052387">
    <property type="entry name" value="Fibrocystin"/>
</dbReference>
<dbReference type="Pfam" id="PF01833">
    <property type="entry name" value="TIG"/>
    <property type="match status" value="5"/>
</dbReference>
<dbReference type="SUPFAM" id="SSF81296">
    <property type="entry name" value="E set domains"/>
    <property type="match status" value="5"/>
</dbReference>
<feature type="domain" description="PA14" evidence="10">
    <location>
        <begin position="353"/>
        <end position="529"/>
    </location>
</feature>
<dbReference type="PANTHER" id="PTHR46769:SF2">
    <property type="entry name" value="FIBROCYSTIN-L ISOFORM 2 PRECURSOR-RELATED"/>
    <property type="match status" value="1"/>
</dbReference>
<keyword evidence="2" id="KW-1003">Cell membrane</keyword>
<feature type="region of interest" description="Disordered" evidence="6">
    <location>
        <begin position="1305"/>
        <end position="1328"/>
    </location>
</feature>